<dbReference type="InterPro" id="IPR045875">
    <property type="entry name" value="NTF2"/>
</dbReference>
<evidence type="ECO:0000259" key="2">
    <source>
        <dbReference type="PROSITE" id="PS50177"/>
    </source>
</evidence>
<feature type="domain" description="NTF2" evidence="2">
    <location>
        <begin position="54"/>
        <end position="281"/>
    </location>
</feature>
<reference evidence="3" key="1">
    <citation type="journal article" date="2023" name="PhytoFront">
        <title>Draft Genome Resources of Seven Strains of Tilletia horrida, Causal Agent of Kernel Smut of Rice.</title>
        <authorList>
            <person name="Khanal S."/>
            <person name="Antony Babu S."/>
            <person name="Zhou X.G."/>
        </authorList>
    </citation>
    <scope>NUCLEOTIDE SEQUENCE</scope>
    <source>
        <strain evidence="3">TX3</strain>
    </source>
</reference>
<dbReference type="EMBL" id="JAPDMQ010000409">
    <property type="protein sequence ID" value="KAK0525222.1"/>
    <property type="molecule type" value="Genomic_DNA"/>
</dbReference>
<keyword evidence="4" id="KW-1185">Reference proteome</keyword>
<accession>A0AAN6G7P4</accession>
<dbReference type="SUPFAM" id="SSF54427">
    <property type="entry name" value="NTF2-like"/>
    <property type="match status" value="1"/>
</dbReference>
<sequence>MNPLQAGQQAPPQLQQQQVGGPSGIGIGIGMPAAPVLAVPPPSDRELVSFSVKSAETFVSAYYAATDSPNRVRLLPILYSPTASIVWNGTPIPPASEDGDASAQQVAGAAPVNGGADGAGKTGGLAALLAAMPGSKHEVSNFDAHPVGWGIGADGMPALRSILIHVSGLVQHHTVAAALPPTNAPKSTVGSSGWISTEAMLALPRAFSQTFVLIDGAGAAGSEQGGVRVVEERNVRSGPSGGGGGGGGAGGNGAVPPAAPAQQQKVTRAARWFVQSDSFRFVG</sequence>
<evidence type="ECO:0000256" key="1">
    <source>
        <dbReference type="SAM" id="MobiDB-lite"/>
    </source>
</evidence>
<dbReference type="AlphaFoldDB" id="A0AAN6G7P4"/>
<dbReference type="Proteomes" id="UP001176521">
    <property type="component" value="Unassembled WGS sequence"/>
</dbReference>
<dbReference type="InterPro" id="IPR018222">
    <property type="entry name" value="Nuclear_transport_factor_2_euk"/>
</dbReference>
<evidence type="ECO:0000313" key="3">
    <source>
        <dbReference type="EMBL" id="KAK0525222.1"/>
    </source>
</evidence>
<proteinExistence type="predicted"/>
<dbReference type="PROSITE" id="PS50177">
    <property type="entry name" value="NTF2_DOMAIN"/>
    <property type="match status" value="1"/>
</dbReference>
<dbReference type="PANTHER" id="PTHR12612">
    <property type="entry name" value="NUCLEAR TRANSPORT FACTOR 2"/>
    <property type="match status" value="1"/>
</dbReference>
<dbReference type="Gene3D" id="3.10.450.50">
    <property type="match status" value="1"/>
</dbReference>
<feature type="region of interest" description="Disordered" evidence="1">
    <location>
        <begin position="234"/>
        <end position="266"/>
    </location>
</feature>
<feature type="region of interest" description="Disordered" evidence="1">
    <location>
        <begin position="1"/>
        <end position="25"/>
    </location>
</feature>
<dbReference type="InterPro" id="IPR032710">
    <property type="entry name" value="NTF2-like_dom_sf"/>
</dbReference>
<name>A0AAN6G7P4_9BASI</name>
<evidence type="ECO:0000313" key="4">
    <source>
        <dbReference type="Proteomes" id="UP001176521"/>
    </source>
</evidence>
<feature type="compositionally biased region" description="Gly residues" evidence="1">
    <location>
        <begin position="239"/>
        <end position="253"/>
    </location>
</feature>
<gene>
    <name evidence="3" type="ORF">OC842_005577</name>
</gene>
<organism evidence="3 4">
    <name type="scientific">Tilletia horrida</name>
    <dbReference type="NCBI Taxonomy" id="155126"/>
    <lineage>
        <taxon>Eukaryota</taxon>
        <taxon>Fungi</taxon>
        <taxon>Dikarya</taxon>
        <taxon>Basidiomycota</taxon>
        <taxon>Ustilaginomycotina</taxon>
        <taxon>Exobasidiomycetes</taxon>
        <taxon>Tilletiales</taxon>
        <taxon>Tilletiaceae</taxon>
        <taxon>Tilletia</taxon>
    </lineage>
</organism>
<comment type="caution">
    <text evidence="3">The sequence shown here is derived from an EMBL/GenBank/DDBJ whole genome shotgun (WGS) entry which is preliminary data.</text>
</comment>
<protein>
    <recommendedName>
        <fullName evidence="2">NTF2 domain-containing protein</fullName>
    </recommendedName>
</protein>
<dbReference type="GO" id="GO:0006913">
    <property type="term" value="P:nucleocytoplasmic transport"/>
    <property type="evidence" value="ECO:0007669"/>
    <property type="project" value="InterPro"/>
</dbReference>
<feature type="compositionally biased region" description="Low complexity" evidence="1">
    <location>
        <begin position="1"/>
        <end position="20"/>
    </location>
</feature>